<gene>
    <name evidence="1" type="ORF">LCGC14_0540190</name>
</gene>
<organism evidence="1">
    <name type="scientific">marine sediment metagenome</name>
    <dbReference type="NCBI Taxonomy" id="412755"/>
    <lineage>
        <taxon>unclassified sequences</taxon>
        <taxon>metagenomes</taxon>
        <taxon>ecological metagenomes</taxon>
    </lineage>
</organism>
<dbReference type="AlphaFoldDB" id="A0A0F9SBG4"/>
<evidence type="ECO:0000313" key="1">
    <source>
        <dbReference type="EMBL" id="KKN59622.1"/>
    </source>
</evidence>
<reference evidence="1" key="1">
    <citation type="journal article" date="2015" name="Nature">
        <title>Complex archaea that bridge the gap between prokaryotes and eukaryotes.</title>
        <authorList>
            <person name="Spang A."/>
            <person name="Saw J.H."/>
            <person name="Jorgensen S.L."/>
            <person name="Zaremba-Niedzwiedzka K."/>
            <person name="Martijn J."/>
            <person name="Lind A.E."/>
            <person name="van Eijk R."/>
            <person name="Schleper C."/>
            <person name="Guy L."/>
            <person name="Ettema T.J."/>
        </authorList>
    </citation>
    <scope>NUCLEOTIDE SEQUENCE</scope>
</reference>
<dbReference type="EMBL" id="LAZR01000720">
    <property type="protein sequence ID" value="KKN59622.1"/>
    <property type="molecule type" value="Genomic_DNA"/>
</dbReference>
<sequence>MTNKNCQKHKKSVIYTYNDINYCPECLDKLFKAIYKAKNNPP</sequence>
<protein>
    <submittedName>
        <fullName evidence="1">Uncharacterized protein</fullName>
    </submittedName>
</protein>
<proteinExistence type="predicted"/>
<name>A0A0F9SBG4_9ZZZZ</name>
<accession>A0A0F9SBG4</accession>
<comment type="caution">
    <text evidence="1">The sequence shown here is derived from an EMBL/GenBank/DDBJ whole genome shotgun (WGS) entry which is preliminary data.</text>
</comment>